<dbReference type="PANTHER" id="PTHR42847">
    <property type="entry name" value="ALKANESULFONATE MONOOXYGENASE"/>
    <property type="match status" value="1"/>
</dbReference>
<keyword evidence="1" id="KW-0285">Flavoprotein</keyword>
<evidence type="ECO:0000256" key="4">
    <source>
        <dbReference type="ARBA" id="ARBA00023033"/>
    </source>
</evidence>
<dbReference type="InterPro" id="IPR011251">
    <property type="entry name" value="Luciferase-like_dom"/>
</dbReference>
<dbReference type="AlphaFoldDB" id="A0A4R5A4X5"/>
<comment type="caution">
    <text evidence="6">The sequence shown here is derived from an EMBL/GenBank/DDBJ whole genome shotgun (WGS) entry which is preliminary data.</text>
</comment>
<evidence type="ECO:0000256" key="1">
    <source>
        <dbReference type="ARBA" id="ARBA00022630"/>
    </source>
</evidence>
<evidence type="ECO:0000259" key="5">
    <source>
        <dbReference type="Pfam" id="PF00296"/>
    </source>
</evidence>
<keyword evidence="7" id="KW-1185">Reference proteome</keyword>
<dbReference type="Gene3D" id="3.20.20.30">
    <property type="entry name" value="Luciferase-like domain"/>
    <property type="match status" value="1"/>
</dbReference>
<sequence>MSDSCQRNVPFTGHARPMDEHHRPFRFGVVGESVRTAADLVATARRAEDLGYATLTLRDHFTPDDFGDQLSPMVALTAAACATTTLRVGTLVLANDYRHPAMLAKEAATLDHVSGGRFELGIGAGWLREEYDRAGMPFDPAGTRVGRLEESLEVLRSLLSGDKTDFAGEHYRIDGLAVFPRPKRRPPILVGAGSKRMLGIAGRHADTAGILPRALPAGTISDEITERLPGTIARKADWVREAAAGRDVELSMLVSPTIGPDPRRAAARVAVLRGWGASSTDLVLDMPSQFVGPPEHIAEQMIARRDRYGFTYYLVSDAHMDAFAPVIPLLTGS</sequence>
<dbReference type="OrthoDB" id="4288123at2"/>
<dbReference type="SUPFAM" id="SSF51679">
    <property type="entry name" value="Bacterial luciferase-like"/>
    <property type="match status" value="1"/>
</dbReference>
<evidence type="ECO:0000313" key="7">
    <source>
        <dbReference type="Proteomes" id="UP000294513"/>
    </source>
</evidence>
<keyword evidence="2" id="KW-0288">FMN</keyword>
<proteinExistence type="predicted"/>
<gene>
    <name evidence="6" type="ORF">E1298_39855</name>
</gene>
<feature type="domain" description="Luciferase-like" evidence="5">
    <location>
        <begin position="35"/>
        <end position="273"/>
    </location>
</feature>
<evidence type="ECO:0000313" key="6">
    <source>
        <dbReference type="EMBL" id="TDD66951.1"/>
    </source>
</evidence>
<accession>A0A4R5A4X5</accession>
<name>A0A4R5A4X5_9ACTN</name>
<dbReference type="NCBIfam" id="TIGR03621">
    <property type="entry name" value="F420_MSMEG_2516"/>
    <property type="match status" value="1"/>
</dbReference>
<keyword evidence="4" id="KW-0503">Monooxygenase</keyword>
<reference evidence="6 7" key="1">
    <citation type="submission" date="2019-03" db="EMBL/GenBank/DDBJ databases">
        <title>Draft genome sequences of novel Actinobacteria.</title>
        <authorList>
            <person name="Sahin N."/>
            <person name="Ay H."/>
            <person name="Saygin H."/>
        </authorList>
    </citation>
    <scope>NUCLEOTIDE SEQUENCE [LARGE SCALE GENOMIC DNA]</scope>
    <source>
        <strain evidence="6 7">H3C3</strain>
    </source>
</reference>
<evidence type="ECO:0000256" key="3">
    <source>
        <dbReference type="ARBA" id="ARBA00023002"/>
    </source>
</evidence>
<organism evidence="6 7">
    <name type="scientific">Actinomadura rubrisoli</name>
    <dbReference type="NCBI Taxonomy" id="2530368"/>
    <lineage>
        <taxon>Bacteria</taxon>
        <taxon>Bacillati</taxon>
        <taxon>Actinomycetota</taxon>
        <taxon>Actinomycetes</taxon>
        <taxon>Streptosporangiales</taxon>
        <taxon>Thermomonosporaceae</taxon>
        <taxon>Actinomadura</taxon>
    </lineage>
</organism>
<dbReference type="GO" id="GO:0046306">
    <property type="term" value="P:alkanesulfonate catabolic process"/>
    <property type="evidence" value="ECO:0007669"/>
    <property type="project" value="TreeGrafter"/>
</dbReference>
<dbReference type="Pfam" id="PF00296">
    <property type="entry name" value="Bac_luciferase"/>
    <property type="match status" value="1"/>
</dbReference>
<dbReference type="InterPro" id="IPR019923">
    <property type="entry name" value="Lucif-like_OxRdtase_MSMEG_2516"/>
</dbReference>
<dbReference type="InterPro" id="IPR050172">
    <property type="entry name" value="SsuD_RutA_monooxygenase"/>
</dbReference>
<protein>
    <submittedName>
        <fullName evidence="6">TIGR03621 family F420-dependent LLM class oxidoreductase</fullName>
    </submittedName>
</protein>
<dbReference type="Proteomes" id="UP000294513">
    <property type="component" value="Unassembled WGS sequence"/>
</dbReference>
<dbReference type="GO" id="GO:0008726">
    <property type="term" value="F:alkanesulfonate monooxygenase activity"/>
    <property type="evidence" value="ECO:0007669"/>
    <property type="project" value="TreeGrafter"/>
</dbReference>
<keyword evidence="3" id="KW-0560">Oxidoreductase</keyword>
<dbReference type="PANTHER" id="PTHR42847:SF4">
    <property type="entry name" value="ALKANESULFONATE MONOOXYGENASE-RELATED"/>
    <property type="match status" value="1"/>
</dbReference>
<evidence type="ECO:0000256" key="2">
    <source>
        <dbReference type="ARBA" id="ARBA00022643"/>
    </source>
</evidence>
<dbReference type="InterPro" id="IPR036661">
    <property type="entry name" value="Luciferase-like_sf"/>
</dbReference>
<dbReference type="EMBL" id="SMKU01000372">
    <property type="protein sequence ID" value="TDD66951.1"/>
    <property type="molecule type" value="Genomic_DNA"/>
</dbReference>